<keyword evidence="13" id="KW-1185">Reference proteome</keyword>
<dbReference type="Pfam" id="PF02050">
    <property type="entry name" value="FliJ"/>
    <property type="match status" value="1"/>
</dbReference>
<dbReference type="NCBIfam" id="TIGR02473">
    <property type="entry name" value="flagell_FliJ"/>
    <property type="match status" value="1"/>
</dbReference>
<name>A0ABS8NP21_9BACT</name>
<evidence type="ECO:0000313" key="13">
    <source>
        <dbReference type="Proteomes" id="UP001430306"/>
    </source>
</evidence>
<protein>
    <recommendedName>
        <fullName evidence="3">Flagellar FliJ protein</fullName>
    </recommendedName>
</protein>
<dbReference type="Gene3D" id="1.10.287.1700">
    <property type="match status" value="1"/>
</dbReference>
<proteinExistence type="inferred from homology"/>
<keyword evidence="10" id="KW-1006">Bacterial flagellum protein export</keyword>
<organism evidence="12 13">
    <name type="scientific">Rhodopirellula halodulae</name>
    <dbReference type="NCBI Taxonomy" id="2894198"/>
    <lineage>
        <taxon>Bacteria</taxon>
        <taxon>Pseudomonadati</taxon>
        <taxon>Planctomycetota</taxon>
        <taxon>Planctomycetia</taxon>
        <taxon>Pirellulales</taxon>
        <taxon>Pirellulaceae</taxon>
        <taxon>Rhodopirellula</taxon>
    </lineage>
</organism>
<sequence>MRPFRFRFVSLLDLRARERDEAGAEVGKAEEAIQKINDQITDIDRQREAIRTEKHQTLQQANVSVDQMLHQGRYDVQLHADQVSLRQTLAKLRQELDKRREKLILAEAEVKRLERLRETQLAEHRMLVAKQEQAEADDLTSARVLLRRRAIASQNAADSKETQR</sequence>
<keyword evidence="6" id="KW-0145">Chemotaxis</keyword>
<keyword evidence="8" id="KW-0653">Protein transport</keyword>
<gene>
    <name evidence="12" type="primary">fliJ</name>
    <name evidence="12" type="ORF">LOC71_23815</name>
</gene>
<dbReference type="InterPro" id="IPR053716">
    <property type="entry name" value="Flag_assembly_chemotaxis_eff"/>
</dbReference>
<feature type="coiled-coil region" evidence="11">
    <location>
        <begin position="82"/>
        <end position="149"/>
    </location>
</feature>
<comment type="similarity">
    <text evidence="2">Belongs to the FliJ family.</text>
</comment>
<feature type="coiled-coil region" evidence="11">
    <location>
        <begin position="19"/>
        <end position="53"/>
    </location>
</feature>
<keyword evidence="12" id="KW-0969">Cilium</keyword>
<evidence type="ECO:0000256" key="4">
    <source>
        <dbReference type="ARBA" id="ARBA00022448"/>
    </source>
</evidence>
<keyword evidence="9" id="KW-0472">Membrane</keyword>
<keyword evidence="12" id="KW-0966">Cell projection</keyword>
<keyword evidence="7" id="KW-1005">Bacterial flagellum biogenesis</keyword>
<keyword evidence="12" id="KW-0282">Flagellum</keyword>
<evidence type="ECO:0000256" key="8">
    <source>
        <dbReference type="ARBA" id="ARBA00022927"/>
    </source>
</evidence>
<evidence type="ECO:0000256" key="5">
    <source>
        <dbReference type="ARBA" id="ARBA00022475"/>
    </source>
</evidence>
<evidence type="ECO:0000256" key="9">
    <source>
        <dbReference type="ARBA" id="ARBA00023136"/>
    </source>
</evidence>
<reference evidence="12" key="1">
    <citation type="submission" date="2021-11" db="EMBL/GenBank/DDBJ databases">
        <title>Genome sequence.</title>
        <authorList>
            <person name="Sun Q."/>
        </authorList>
    </citation>
    <scope>NUCLEOTIDE SEQUENCE</scope>
    <source>
        <strain evidence="12">JC740</strain>
    </source>
</reference>
<keyword evidence="11" id="KW-0175">Coiled coil</keyword>
<keyword evidence="5" id="KW-1003">Cell membrane</keyword>
<keyword evidence="4" id="KW-0813">Transport</keyword>
<dbReference type="Proteomes" id="UP001430306">
    <property type="component" value="Unassembled WGS sequence"/>
</dbReference>
<evidence type="ECO:0000256" key="6">
    <source>
        <dbReference type="ARBA" id="ARBA00022500"/>
    </source>
</evidence>
<dbReference type="RefSeq" id="WP_230276940.1">
    <property type="nucleotide sequence ID" value="NZ_JAJKFW010000064.1"/>
</dbReference>
<evidence type="ECO:0000256" key="7">
    <source>
        <dbReference type="ARBA" id="ARBA00022795"/>
    </source>
</evidence>
<accession>A0ABS8NP21</accession>
<dbReference type="InterPro" id="IPR012823">
    <property type="entry name" value="Flagell_FliJ"/>
</dbReference>
<evidence type="ECO:0000256" key="11">
    <source>
        <dbReference type="SAM" id="Coils"/>
    </source>
</evidence>
<evidence type="ECO:0000256" key="10">
    <source>
        <dbReference type="ARBA" id="ARBA00023225"/>
    </source>
</evidence>
<evidence type="ECO:0000256" key="1">
    <source>
        <dbReference type="ARBA" id="ARBA00004413"/>
    </source>
</evidence>
<comment type="subcellular location">
    <subcellularLocation>
        <location evidence="1">Cell membrane</location>
        <topology evidence="1">Peripheral membrane protein</topology>
        <orientation evidence="1">Cytoplasmic side</orientation>
    </subcellularLocation>
</comment>
<evidence type="ECO:0000313" key="12">
    <source>
        <dbReference type="EMBL" id="MCC9645318.1"/>
    </source>
</evidence>
<comment type="caution">
    <text evidence="12">The sequence shown here is derived from an EMBL/GenBank/DDBJ whole genome shotgun (WGS) entry which is preliminary data.</text>
</comment>
<evidence type="ECO:0000256" key="3">
    <source>
        <dbReference type="ARBA" id="ARBA00020392"/>
    </source>
</evidence>
<evidence type="ECO:0000256" key="2">
    <source>
        <dbReference type="ARBA" id="ARBA00010004"/>
    </source>
</evidence>
<dbReference type="EMBL" id="JAJKFW010000064">
    <property type="protein sequence ID" value="MCC9645318.1"/>
    <property type="molecule type" value="Genomic_DNA"/>
</dbReference>